<reference evidence="10" key="1">
    <citation type="journal article" date="2019" name="Int. J. Syst. Evol. Microbiol.">
        <title>The Global Catalogue of Microorganisms (GCM) 10K type strain sequencing project: providing services to taxonomists for standard genome sequencing and annotation.</title>
        <authorList>
            <consortium name="The Broad Institute Genomics Platform"/>
            <consortium name="The Broad Institute Genome Sequencing Center for Infectious Disease"/>
            <person name="Wu L."/>
            <person name="Ma J."/>
        </authorList>
    </citation>
    <scope>NUCLEOTIDE SEQUENCE [LARGE SCALE GENOMIC DNA]</scope>
    <source>
        <strain evidence="10">CGMCC 4.7466</strain>
    </source>
</reference>
<accession>A0ABV9T352</accession>
<dbReference type="Gene3D" id="3.60.20.10">
    <property type="entry name" value="Glutamine Phosphoribosylpyrophosphate, subunit 1, domain 1"/>
    <property type="match status" value="1"/>
</dbReference>
<evidence type="ECO:0000256" key="3">
    <source>
        <dbReference type="ARBA" id="ARBA00012737"/>
    </source>
</evidence>
<dbReference type="PROSITE" id="PS51278">
    <property type="entry name" value="GATASE_TYPE_2"/>
    <property type="match status" value="1"/>
</dbReference>
<dbReference type="GO" id="GO:0004066">
    <property type="term" value="F:asparagine synthase (glutamine-hydrolyzing) activity"/>
    <property type="evidence" value="ECO:0007669"/>
    <property type="project" value="UniProtKB-EC"/>
</dbReference>
<dbReference type="InterPro" id="IPR017932">
    <property type="entry name" value="GATase_2_dom"/>
</dbReference>
<organism evidence="9 10">
    <name type="scientific">Negadavirga shengliensis</name>
    <dbReference type="NCBI Taxonomy" id="1389218"/>
    <lineage>
        <taxon>Bacteria</taxon>
        <taxon>Pseudomonadati</taxon>
        <taxon>Bacteroidota</taxon>
        <taxon>Cytophagia</taxon>
        <taxon>Cytophagales</taxon>
        <taxon>Cyclobacteriaceae</taxon>
        <taxon>Negadavirga</taxon>
    </lineage>
</organism>
<dbReference type="NCBIfam" id="TIGR01536">
    <property type="entry name" value="asn_synth_AEB"/>
    <property type="match status" value="1"/>
</dbReference>
<dbReference type="InterPro" id="IPR029055">
    <property type="entry name" value="Ntn_hydrolases_N"/>
</dbReference>
<dbReference type="SUPFAM" id="SSF52402">
    <property type="entry name" value="Adenine nucleotide alpha hydrolases-like"/>
    <property type="match status" value="1"/>
</dbReference>
<dbReference type="InterPro" id="IPR001962">
    <property type="entry name" value="Asn_synthase"/>
</dbReference>
<dbReference type="Gene3D" id="3.40.50.620">
    <property type="entry name" value="HUPs"/>
    <property type="match status" value="1"/>
</dbReference>
<evidence type="ECO:0000256" key="5">
    <source>
        <dbReference type="ARBA" id="ARBA00022840"/>
    </source>
</evidence>
<evidence type="ECO:0000256" key="2">
    <source>
        <dbReference type="ARBA" id="ARBA00005752"/>
    </source>
</evidence>
<dbReference type="EMBL" id="JBHSJJ010000007">
    <property type="protein sequence ID" value="MFC4872906.1"/>
    <property type="molecule type" value="Genomic_DNA"/>
</dbReference>
<keyword evidence="5" id="KW-0067">ATP-binding</keyword>
<dbReference type="InterPro" id="IPR006426">
    <property type="entry name" value="Asn_synth_AEB"/>
</dbReference>
<protein>
    <recommendedName>
        <fullName evidence="3">asparagine synthase (glutamine-hydrolyzing)</fullName>
        <ecNumber evidence="3">6.3.5.4</ecNumber>
    </recommendedName>
</protein>
<dbReference type="PANTHER" id="PTHR43284">
    <property type="entry name" value="ASPARAGINE SYNTHETASE (GLUTAMINE-HYDROLYZING)"/>
    <property type="match status" value="1"/>
</dbReference>
<keyword evidence="4" id="KW-0547">Nucleotide-binding</keyword>
<dbReference type="CDD" id="cd00712">
    <property type="entry name" value="AsnB"/>
    <property type="match status" value="1"/>
</dbReference>
<proteinExistence type="inferred from homology"/>
<comment type="similarity">
    <text evidence="2">Belongs to the asparagine synthetase family.</text>
</comment>
<dbReference type="InterPro" id="IPR051786">
    <property type="entry name" value="ASN_synthetase/amidase"/>
</dbReference>
<sequence>MCGIAGIVRFDGNAPDEGKLRSMMHQIKHRGPDDEGVFTENEVGLGFVRLSIIDLSADGHQPMVSSDGRYVVVFNGEIFNYVELREELQAEGVSFKTRTDTEVLLNAFIRWGEDCLEHFNGMWAFVIYDREKKSLFASRDRFGIKPFYYVINENFFAFCSEIPPLNGLLEHAPRPNYQSIFDYLAFNRTDQTEETFFSDIKKLQHGCKLQVKDEKMTISRWYDLKERVAAAEGFKHPQEFKLLFQSSIALRLRSDVPVGVCLSGGLDSSSIVAILLDNFDKKDLQTFSAVYGKGEFGDEKEFIDEFHPVLRHMHYTSPNGETLLHDLKEFVKAHGEPIPSTSPYAQYKVMELAKNNVVVTLDGQGADEALAGYHYFFGFFFKDLWRQAKIGNLANEIYHYLKRHKSLYGIKSFLFFLLPEKLRTRMRVDEKGYMYKDFVEKYSSTNNIAGNLYGSNSLKNALLDHFENKLEHLLKWEDLNSMHYSLEARVPFLDYRLVEKTLASANDWAIREGITKFILREAMAGILPEKIRMRNDKMGFGTPQDEWFREPKWQQLVKEILTSASFRNRNIIDPQIAINKYEEHLSGKINIAKEIWKWVHLELWFRIFIDKNQISIPKNKNLTTSRK</sequence>
<dbReference type="Pfam" id="PF00733">
    <property type="entry name" value="Asn_synthase"/>
    <property type="match status" value="1"/>
</dbReference>
<keyword evidence="6" id="KW-0315">Glutamine amidotransferase</keyword>
<evidence type="ECO:0000256" key="7">
    <source>
        <dbReference type="ARBA" id="ARBA00048741"/>
    </source>
</evidence>
<evidence type="ECO:0000256" key="4">
    <source>
        <dbReference type="ARBA" id="ARBA00022741"/>
    </source>
</evidence>
<name>A0ABV9T352_9BACT</name>
<dbReference type="EC" id="6.3.5.4" evidence="3"/>
<dbReference type="CDD" id="cd01991">
    <property type="entry name" value="Asn_synthase_B_C"/>
    <property type="match status" value="1"/>
</dbReference>
<dbReference type="PIRSF" id="PIRSF001589">
    <property type="entry name" value="Asn_synthetase_glu-h"/>
    <property type="match status" value="1"/>
</dbReference>
<evidence type="ECO:0000313" key="9">
    <source>
        <dbReference type="EMBL" id="MFC4872906.1"/>
    </source>
</evidence>
<keyword evidence="10" id="KW-1185">Reference proteome</keyword>
<dbReference type="InterPro" id="IPR033738">
    <property type="entry name" value="AsnB_N"/>
</dbReference>
<dbReference type="Pfam" id="PF13537">
    <property type="entry name" value="GATase_7"/>
    <property type="match status" value="1"/>
</dbReference>
<evidence type="ECO:0000256" key="6">
    <source>
        <dbReference type="ARBA" id="ARBA00022962"/>
    </source>
</evidence>
<dbReference type="SUPFAM" id="SSF56235">
    <property type="entry name" value="N-terminal nucleophile aminohydrolases (Ntn hydrolases)"/>
    <property type="match status" value="1"/>
</dbReference>
<evidence type="ECO:0000259" key="8">
    <source>
        <dbReference type="PROSITE" id="PS51278"/>
    </source>
</evidence>
<comment type="caution">
    <text evidence="9">The sequence shown here is derived from an EMBL/GenBank/DDBJ whole genome shotgun (WGS) entry which is preliminary data.</text>
</comment>
<keyword evidence="9" id="KW-0436">Ligase</keyword>
<feature type="domain" description="Glutamine amidotransferase type-2" evidence="8">
    <location>
        <begin position="2"/>
        <end position="214"/>
    </location>
</feature>
<gene>
    <name evidence="9" type="primary">asnB</name>
    <name evidence="9" type="ORF">ACFPFU_14510</name>
</gene>
<evidence type="ECO:0000256" key="1">
    <source>
        <dbReference type="ARBA" id="ARBA00005187"/>
    </source>
</evidence>
<dbReference type="InterPro" id="IPR014729">
    <property type="entry name" value="Rossmann-like_a/b/a_fold"/>
</dbReference>
<dbReference type="Proteomes" id="UP001595818">
    <property type="component" value="Unassembled WGS sequence"/>
</dbReference>
<dbReference type="PANTHER" id="PTHR43284:SF1">
    <property type="entry name" value="ASPARAGINE SYNTHETASE"/>
    <property type="match status" value="1"/>
</dbReference>
<evidence type="ECO:0000313" key="10">
    <source>
        <dbReference type="Proteomes" id="UP001595818"/>
    </source>
</evidence>
<comment type="catalytic activity">
    <reaction evidence="7">
        <text>L-aspartate + L-glutamine + ATP + H2O = L-asparagine + L-glutamate + AMP + diphosphate + H(+)</text>
        <dbReference type="Rhea" id="RHEA:12228"/>
        <dbReference type="ChEBI" id="CHEBI:15377"/>
        <dbReference type="ChEBI" id="CHEBI:15378"/>
        <dbReference type="ChEBI" id="CHEBI:29985"/>
        <dbReference type="ChEBI" id="CHEBI:29991"/>
        <dbReference type="ChEBI" id="CHEBI:30616"/>
        <dbReference type="ChEBI" id="CHEBI:33019"/>
        <dbReference type="ChEBI" id="CHEBI:58048"/>
        <dbReference type="ChEBI" id="CHEBI:58359"/>
        <dbReference type="ChEBI" id="CHEBI:456215"/>
        <dbReference type="EC" id="6.3.5.4"/>
    </reaction>
</comment>
<dbReference type="RefSeq" id="WP_377065484.1">
    <property type="nucleotide sequence ID" value="NZ_JBHSJJ010000007.1"/>
</dbReference>
<comment type="pathway">
    <text evidence="1">Amino-acid biosynthesis; L-asparagine biosynthesis; L-asparagine from L-aspartate (L-Gln route): step 1/1.</text>
</comment>